<name>A0A0D7WD51_9FLAO</name>
<dbReference type="STRING" id="1435349.PW52_07980"/>
<dbReference type="Proteomes" id="UP000032578">
    <property type="component" value="Unassembled WGS sequence"/>
</dbReference>
<keyword evidence="2" id="KW-1185">Reference proteome</keyword>
<dbReference type="EMBL" id="JTDW01000005">
    <property type="protein sequence ID" value="KJD35672.1"/>
    <property type="molecule type" value="Genomic_DNA"/>
</dbReference>
<organism evidence="1 2">
    <name type="scientific">Neotamlana sedimentorum</name>
    <dbReference type="NCBI Taxonomy" id="1435349"/>
    <lineage>
        <taxon>Bacteria</taxon>
        <taxon>Pseudomonadati</taxon>
        <taxon>Bacteroidota</taxon>
        <taxon>Flavobacteriia</taxon>
        <taxon>Flavobacteriales</taxon>
        <taxon>Flavobacteriaceae</taxon>
        <taxon>Neotamlana</taxon>
    </lineage>
</organism>
<proteinExistence type="predicted"/>
<gene>
    <name evidence="1" type="ORF">PW52_07980</name>
</gene>
<reference evidence="1 2" key="1">
    <citation type="submission" date="2014-11" db="EMBL/GenBank/DDBJ databases">
        <title>Tamlana sedimentorum sp. nov., isolated from shallow sand sediments of the Sea of Japan.</title>
        <authorList>
            <person name="Romanenko L.A."/>
        </authorList>
    </citation>
    <scope>NUCLEOTIDE SEQUENCE [LARGE SCALE GENOMIC DNA]</scope>
    <source>
        <strain evidence="1 2">JCM 19808</strain>
    </source>
</reference>
<evidence type="ECO:0000313" key="1">
    <source>
        <dbReference type="EMBL" id="KJD35672.1"/>
    </source>
</evidence>
<evidence type="ECO:0000313" key="2">
    <source>
        <dbReference type="Proteomes" id="UP000032578"/>
    </source>
</evidence>
<dbReference type="OrthoDB" id="7067605at2"/>
<comment type="caution">
    <text evidence="1">The sequence shown here is derived from an EMBL/GenBank/DDBJ whole genome shotgun (WGS) entry which is preliminary data.</text>
</comment>
<sequence length="227" mass="25904">MPLLKDYLGSLVSGVNQARAMADIESAKIAEAYAANSILKNFSVPRFKASNIELDIPIAIDELNEVEEKNYQPIDNKSFNSYAYNVFKDVLKVDSFDRKQSDLLRKRIAADTDTLEKDLKAKEGIQKSLNKFATGVTRFFITATKNDDKEIQRKLTTQLQESLISKIQEPKKTIDMDNTKVLVQSHQLKEIPPENILRIKMTLVEEGMEWHTIERDNGEVETKLLPE</sequence>
<dbReference type="AlphaFoldDB" id="A0A0D7WD51"/>
<dbReference type="RefSeq" id="WP_044632406.1">
    <property type="nucleotide sequence ID" value="NZ_JTDW01000005.1"/>
</dbReference>
<dbReference type="PATRIC" id="fig|1435349.4.peg.2581"/>
<accession>A0A0D7WD51</accession>
<protein>
    <submittedName>
        <fullName evidence="1">Uncharacterized protein</fullName>
    </submittedName>
</protein>